<keyword evidence="11 24" id="KW-0812">Transmembrane</keyword>
<dbReference type="GO" id="GO:0005886">
    <property type="term" value="C:plasma membrane"/>
    <property type="evidence" value="ECO:0007669"/>
    <property type="project" value="UniProtKB-SubCell"/>
</dbReference>
<sequence>MSETAKRIVSGLSIAVVVILALYFYQFAAGLHAFFLIAAFALLGVEEFYRLTDKGLDGRPIRGIGFAFAFLFLVVLYLDYLTGIDASSLPDFVLSILSVFEQVHNPIVPVLLLFLIVASSYSMVYRPLDGTAHTITSTIVGPIYAALPLGMVFSILSLDAGIFVFVYIAMATIMTDVGAYFAGRWFGKHNAGLKVSPKKTYEGYIGGIIFANICVQAYVYFWLDFFPATNPAYVPGWIESVLLTVVLSFISVFGDLVESALKRDARIKDSSSTIPGHGGVLDLVDAMLFTFPFGFYYFYIRAMIV</sequence>
<evidence type="ECO:0000256" key="20">
    <source>
        <dbReference type="ARBA" id="ARBA00032253"/>
    </source>
</evidence>
<evidence type="ECO:0000256" key="15">
    <source>
        <dbReference type="ARBA" id="ARBA00023136"/>
    </source>
</evidence>
<dbReference type="Pfam" id="PF01148">
    <property type="entry name" value="CTP_transf_1"/>
    <property type="match status" value="1"/>
</dbReference>
<evidence type="ECO:0000256" key="19">
    <source>
        <dbReference type="ARBA" id="ARBA00031825"/>
    </source>
</evidence>
<evidence type="ECO:0000256" key="12">
    <source>
        <dbReference type="ARBA" id="ARBA00022695"/>
    </source>
</evidence>
<comment type="pathway">
    <text evidence="3">Phospholipid metabolism; CDP-diacylglycerol biosynthesis; CDP-diacylglycerol from sn-glycerol 3-phosphate: step 3/3.</text>
</comment>
<feature type="transmembrane region" description="Helical" evidence="24">
    <location>
        <begin position="203"/>
        <end position="223"/>
    </location>
</feature>
<keyword evidence="14" id="KW-0443">Lipid metabolism</keyword>
<dbReference type="Proteomes" id="UP000460298">
    <property type="component" value="Unassembled WGS sequence"/>
</dbReference>
<feature type="transmembrane region" description="Helical" evidence="24">
    <location>
        <begin position="103"/>
        <end position="123"/>
    </location>
</feature>
<evidence type="ECO:0000256" key="5">
    <source>
        <dbReference type="ARBA" id="ARBA00010185"/>
    </source>
</evidence>
<comment type="pathway">
    <text evidence="4">Lipid metabolism.</text>
</comment>
<evidence type="ECO:0000256" key="24">
    <source>
        <dbReference type="SAM" id="Phobius"/>
    </source>
</evidence>
<dbReference type="AlphaFoldDB" id="A0A833GY03"/>
<dbReference type="EMBL" id="WBUI01000028">
    <property type="protein sequence ID" value="KAB2929626.1"/>
    <property type="molecule type" value="Genomic_DNA"/>
</dbReference>
<evidence type="ECO:0000313" key="26">
    <source>
        <dbReference type="Proteomes" id="UP000460298"/>
    </source>
</evidence>
<evidence type="ECO:0000256" key="6">
    <source>
        <dbReference type="ARBA" id="ARBA00012487"/>
    </source>
</evidence>
<feature type="transmembrane region" description="Helical" evidence="24">
    <location>
        <begin position="31"/>
        <end position="49"/>
    </location>
</feature>
<dbReference type="GO" id="GO:0016024">
    <property type="term" value="P:CDP-diacylglycerol biosynthetic process"/>
    <property type="evidence" value="ECO:0007669"/>
    <property type="project" value="TreeGrafter"/>
</dbReference>
<name>A0A833GY03_9LEPT</name>
<evidence type="ECO:0000313" key="25">
    <source>
        <dbReference type="EMBL" id="KAB2929626.1"/>
    </source>
</evidence>
<dbReference type="PANTHER" id="PTHR46382:SF1">
    <property type="entry name" value="PHOSPHATIDATE CYTIDYLYLTRANSFERASE"/>
    <property type="match status" value="1"/>
</dbReference>
<evidence type="ECO:0000256" key="14">
    <source>
        <dbReference type="ARBA" id="ARBA00023098"/>
    </source>
</evidence>
<evidence type="ECO:0000256" key="10">
    <source>
        <dbReference type="ARBA" id="ARBA00022679"/>
    </source>
</evidence>
<dbReference type="PANTHER" id="PTHR46382">
    <property type="entry name" value="PHOSPHATIDATE CYTIDYLYLTRANSFERASE"/>
    <property type="match status" value="1"/>
</dbReference>
<protein>
    <recommendedName>
        <fullName evidence="7">Phosphatidate cytidylyltransferase</fullName>
        <ecNumber evidence="6">2.7.7.41</ecNumber>
    </recommendedName>
    <alternativeName>
        <fullName evidence="20">CDP-DAG synthase</fullName>
    </alternativeName>
    <alternativeName>
        <fullName evidence="22">CDP-DG synthase</fullName>
    </alternativeName>
    <alternativeName>
        <fullName evidence="18">CDP-diacylglycerol synthase</fullName>
    </alternativeName>
    <alternativeName>
        <fullName evidence="21">CDP-diglyceride pyrophosphorylase</fullName>
    </alternativeName>
    <alternativeName>
        <fullName evidence="23">CDP-diglyceride synthase</fullName>
    </alternativeName>
    <alternativeName>
        <fullName evidence="19">CTP:phosphatidate cytidylyltransferase</fullName>
    </alternativeName>
</protein>
<keyword evidence="8" id="KW-1003">Cell membrane</keyword>
<evidence type="ECO:0000256" key="13">
    <source>
        <dbReference type="ARBA" id="ARBA00022989"/>
    </source>
</evidence>
<evidence type="ECO:0000256" key="8">
    <source>
        <dbReference type="ARBA" id="ARBA00022475"/>
    </source>
</evidence>
<evidence type="ECO:0000256" key="17">
    <source>
        <dbReference type="ARBA" id="ARBA00023264"/>
    </source>
</evidence>
<keyword evidence="13 24" id="KW-1133">Transmembrane helix</keyword>
<keyword evidence="17" id="KW-1208">Phospholipid metabolism</keyword>
<evidence type="ECO:0000256" key="21">
    <source>
        <dbReference type="ARBA" id="ARBA00032396"/>
    </source>
</evidence>
<keyword evidence="15 24" id="KW-0472">Membrane</keyword>
<proteinExistence type="inferred from homology"/>
<evidence type="ECO:0000256" key="2">
    <source>
        <dbReference type="ARBA" id="ARBA00004651"/>
    </source>
</evidence>
<keyword evidence="16" id="KW-0594">Phospholipid biosynthesis</keyword>
<evidence type="ECO:0000256" key="18">
    <source>
        <dbReference type="ARBA" id="ARBA00029893"/>
    </source>
</evidence>
<evidence type="ECO:0000256" key="1">
    <source>
        <dbReference type="ARBA" id="ARBA00001698"/>
    </source>
</evidence>
<evidence type="ECO:0000256" key="23">
    <source>
        <dbReference type="ARBA" id="ARBA00033406"/>
    </source>
</evidence>
<organism evidence="25 26">
    <name type="scientific">Leptonema illini</name>
    <dbReference type="NCBI Taxonomy" id="183"/>
    <lineage>
        <taxon>Bacteria</taxon>
        <taxon>Pseudomonadati</taxon>
        <taxon>Spirochaetota</taxon>
        <taxon>Spirochaetia</taxon>
        <taxon>Leptospirales</taxon>
        <taxon>Leptospiraceae</taxon>
        <taxon>Leptonema</taxon>
    </lineage>
</organism>
<evidence type="ECO:0000256" key="4">
    <source>
        <dbReference type="ARBA" id="ARBA00005189"/>
    </source>
</evidence>
<evidence type="ECO:0000256" key="11">
    <source>
        <dbReference type="ARBA" id="ARBA00022692"/>
    </source>
</evidence>
<feature type="transmembrane region" description="Helical" evidence="24">
    <location>
        <begin position="235"/>
        <end position="257"/>
    </location>
</feature>
<feature type="transmembrane region" description="Helical" evidence="24">
    <location>
        <begin position="278"/>
        <end position="299"/>
    </location>
</feature>
<reference evidence="25 26" key="1">
    <citation type="submission" date="2019-10" db="EMBL/GenBank/DDBJ databases">
        <title>Extracellular Electron Transfer in a Candidatus Methanoperedens spp. Enrichment Culture.</title>
        <authorList>
            <person name="Berger S."/>
            <person name="Rangel Shaw D."/>
            <person name="Berben T."/>
            <person name="In 'T Zandt M."/>
            <person name="Frank J."/>
            <person name="Reimann J."/>
            <person name="Jetten M.S.M."/>
            <person name="Welte C.U."/>
        </authorList>
    </citation>
    <scope>NUCLEOTIDE SEQUENCE [LARGE SCALE GENOMIC DNA]</scope>
    <source>
        <strain evidence="25">SB12</strain>
    </source>
</reference>
<keyword evidence="9" id="KW-0444">Lipid biosynthesis</keyword>
<keyword evidence="12 25" id="KW-0548">Nucleotidyltransferase</keyword>
<evidence type="ECO:0000256" key="7">
    <source>
        <dbReference type="ARBA" id="ARBA00019373"/>
    </source>
</evidence>
<dbReference type="GO" id="GO:0004605">
    <property type="term" value="F:phosphatidate cytidylyltransferase activity"/>
    <property type="evidence" value="ECO:0007669"/>
    <property type="project" value="UniProtKB-EC"/>
</dbReference>
<feature type="transmembrane region" description="Helical" evidence="24">
    <location>
        <begin position="135"/>
        <end position="156"/>
    </location>
</feature>
<feature type="transmembrane region" description="Helical" evidence="24">
    <location>
        <begin position="7"/>
        <end position="25"/>
    </location>
</feature>
<gene>
    <name evidence="25" type="ORF">F9K24_19155</name>
</gene>
<feature type="transmembrane region" description="Helical" evidence="24">
    <location>
        <begin position="162"/>
        <end position="182"/>
    </location>
</feature>
<dbReference type="EC" id="2.7.7.41" evidence="6"/>
<comment type="catalytic activity">
    <reaction evidence="1">
        <text>a 1,2-diacyl-sn-glycero-3-phosphate + CTP + H(+) = a CDP-1,2-diacyl-sn-glycerol + diphosphate</text>
        <dbReference type="Rhea" id="RHEA:16229"/>
        <dbReference type="ChEBI" id="CHEBI:15378"/>
        <dbReference type="ChEBI" id="CHEBI:33019"/>
        <dbReference type="ChEBI" id="CHEBI:37563"/>
        <dbReference type="ChEBI" id="CHEBI:58332"/>
        <dbReference type="ChEBI" id="CHEBI:58608"/>
        <dbReference type="EC" id="2.7.7.41"/>
    </reaction>
</comment>
<evidence type="ECO:0000256" key="3">
    <source>
        <dbReference type="ARBA" id="ARBA00005119"/>
    </source>
</evidence>
<evidence type="ECO:0000256" key="22">
    <source>
        <dbReference type="ARBA" id="ARBA00032743"/>
    </source>
</evidence>
<accession>A0A833GY03</accession>
<comment type="similarity">
    <text evidence="5">Belongs to the CDS family.</text>
</comment>
<feature type="transmembrane region" description="Helical" evidence="24">
    <location>
        <begin position="61"/>
        <end position="83"/>
    </location>
</feature>
<comment type="caution">
    <text evidence="25">The sequence shown here is derived from an EMBL/GenBank/DDBJ whole genome shotgun (WGS) entry which is preliminary data.</text>
</comment>
<evidence type="ECO:0000256" key="16">
    <source>
        <dbReference type="ARBA" id="ARBA00023209"/>
    </source>
</evidence>
<keyword evidence="10 25" id="KW-0808">Transferase</keyword>
<evidence type="ECO:0000256" key="9">
    <source>
        <dbReference type="ARBA" id="ARBA00022516"/>
    </source>
</evidence>
<comment type="subcellular location">
    <subcellularLocation>
        <location evidence="2">Cell membrane</location>
        <topology evidence="2">Multi-pass membrane protein</topology>
    </subcellularLocation>
</comment>